<gene>
    <name evidence="4" type="primary">TASP1</name>
    <name evidence="4" type="ORF">T11_17089</name>
</gene>
<dbReference type="InterPro" id="IPR000246">
    <property type="entry name" value="Peptidase_T2"/>
</dbReference>
<dbReference type="STRING" id="268475.A0A0V1I0V0"/>
<accession>A0A0V1I0V0</accession>
<protein>
    <submittedName>
        <fullName evidence="4">Threonine aspartase 1</fullName>
    </submittedName>
</protein>
<evidence type="ECO:0000256" key="2">
    <source>
        <dbReference type="PIRSR" id="PIRSR600246-1"/>
    </source>
</evidence>
<dbReference type="AlphaFoldDB" id="A0A0V1I0V0"/>
<evidence type="ECO:0000256" key="1">
    <source>
        <dbReference type="ARBA" id="ARBA00010872"/>
    </source>
</evidence>
<dbReference type="Pfam" id="PF01112">
    <property type="entry name" value="Asparaginase_2"/>
    <property type="match status" value="1"/>
</dbReference>
<dbReference type="PANTHER" id="PTHR10188:SF8">
    <property type="entry name" value="THREONINE ASPARTASE 1"/>
    <property type="match status" value="1"/>
</dbReference>
<sequence length="362" mass="39141">MQTYTSYKTMMNDMFVAVHAGAGYYPRKQRDEILRCLQEACKVALNEMKQGKSSLHACTQATIIIENCPLTNAGLGSNLTLNETVECDAGLMDGKTMNFAGVGALQGVKNPISLAKSLLDAQNHQQDREQLIQPMLLVSDGALQYAKSVGVEIVDFKDLIVENSVQTFRRNLSNLVASGIKHCHDQRVDTVGSICLDSSLLPAASCSSGGLLLKAPGRVGQAALYGCGCWAEAFSQSTCCTVSCSGCGEYLIKTQIAKKIARALVKPEKDKCPVEIVVDVIEKKFLQSKLLVDAPKDRVLIGCICALRLVESNDYPAKTEFLYAHNSETFTIAYMSSKFKHPISFCSIGESVSKVTAGGCLL</sequence>
<feature type="active site" description="Nucleophile" evidence="2">
    <location>
        <position position="190"/>
    </location>
</feature>
<dbReference type="InterPro" id="IPR029055">
    <property type="entry name" value="Ntn_hydrolases_N"/>
</dbReference>
<dbReference type="Gene3D" id="3.60.20.30">
    <property type="entry name" value="(Glycosyl)asparaginase"/>
    <property type="match status" value="1"/>
</dbReference>
<organism evidence="4 5">
    <name type="scientific">Trichinella zimbabwensis</name>
    <dbReference type="NCBI Taxonomy" id="268475"/>
    <lineage>
        <taxon>Eukaryota</taxon>
        <taxon>Metazoa</taxon>
        <taxon>Ecdysozoa</taxon>
        <taxon>Nematoda</taxon>
        <taxon>Enoplea</taxon>
        <taxon>Dorylaimia</taxon>
        <taxon>Trichinellida</taxon>
        <taxon>Trichinellidae</taxon>
        <taxon>Trichinella</taxon>
    </lineage>
</organism>
<evidence type="ECO:0000313" key="5">
    <source>
        <dbReference type="Proteomes" id="UP000055024"/>
    </source>
</evidence>
<dbReference type="GO" id="GO:0005737">
    <property type="term" value="C:cytoplasm"/>
    <property type="evidence" value="ECO:0007669"/>
    <property type="project" value="TreeGrafter"/>
</dbReference>
<reference evidence="4 5" key="1">
    <citation type="submission" date="2015-01" db="EMBL/GenBank/DDBJ databases">
        <title>Evolution of Trichinella species and genotypes.</title>
        <authorList>
            <person name="Korhonen P.K."/>
            <person name="Edoardo P."/>
            <person name="Giuseppe L.R."/>
            <person name="Gasser R.B."/>
        </authorList>
    </citation>
    <scope>NUCLEOTIDE SEQUENCE [LARGE SCALE GENOMIC DNA]</scope>
    <source>
        <strain evidence="4">ISS1029</strain>
    </source>
</reference>
<dbReference type="EMBL" id="JYDP01000017">
    <property type="protein sequence ID" value="KRZ15605.1"/>
    <property type="molecule type" value="Genomic_DNA"/>
</dbReference>
<dbReference type="Proteomes" id="UP000055024">
    <property type="component" value="Unassembled WGS sequence"/>
</dbReference>
<keyword evidence="5" id="KW-1185">Reference proteome</keyword>
<dbReference type="OrthoDB" id="77601at2759"/>
<comment type="similarity">
    <text evidence="1">Belongs to the Ntn-hydrolase family.</text>
</comment>
<dbReference type="InterPro" id="IPR037464">
    <property type="entry name" value="Taspase1"/>
</dbReference>
<evidence type="ECO:0000313" key="4">
    <source>
        <dbReference type="EMBL" id="KRZ15605.1"/>
    </source>
</evidence>
<evidence type="ECO:0000256" key="3">
    <source>
        <dbReference type="PIRSR" id="PIRSR600246-3"/>
    </source>
</evidence>
<name>A0A0V1I0V0_9BILA</name>
<proteinExistence type="inferred from homology"/>
<dbReference type="SUPFAM" id="SSF56235">
    <property type="entry name" value="N-terminal nucleophile aminohydrolases (Ntn hydrolases)"/>
    <property type="match status" value="1"/>
</dbReference>
<dbReference type="CDD" id="cd04514">
    <property type="entry name" value="Taspase1_like"/>
    <property type="match status" value="1"/>
</dbReference>
<dbReference type="PANTHER" id="PTHR10188">
    <property type="entry name" value="L-ASPARAGINASE"/>
    <property type="match status" value="1"/>
</dbReference>
<feature type="site" description="Cleavage; by autolysis" evidence="3">
    <location>
        <begin position="189"/>
        <end position="190"/>
    </location>
</feature>
<comment type="caution">
    <text evidence="4">The sequence shown here is derived from an EMBL/GenBank/DDBJ whole genome shotgun (WGS) entry which is preliminary data.</text>
</comment>
<dbReference type="GO" id="GO:0051604">
    <property type="term" value="P:protein maturation"/>
    <property type="evidence" value="ECO:0007669"/>
    <property type="project" value="TreeGrafter"/>
</dbReference>
<dbReference type="GO" id="GO:0004298">
    <property type="term" value="F:threonine-type endopeptidase activity"/>
    <property type="evidence" value="ECO:0007669"/>
    <property type="project" value="InterPro"/>
</dbReference>